<comment type="caution">
    <text evidence="1">The sequence shown here is derived from an EMBL/GenBank/DDBJ whole genome shotgun (WGS) entry which is preliminary data.</text>
</comment>
<evidence type="ECO:0000313" key="1">
    <source>
        <dbReference type="EMBL" id="EOZ98898.1"/>
    </source>
</evidence>
<evidence type="ECO:0008006" key="3">
    <source>
        <dbReference type="Google" id="ProtNLM"/>
    </source>
</evidence>
<keyword evidence="2" id="KW-1185">Reference proteome</keyword>
<sequence length="120" mass="14189">MGYLFQLADSVVVHNHPMNTSFSFEDIQMAVFHNISKLVVTTPDFIFEVQRPGLTWGFSFEDDQILNLFNVCQSHARTELEKLKAQNQITYTELELKFFHYIWVLFFNSFDINYVQKTHS</sequence>
<dbReference type="AlphaFoldDB" id="S2E9B6"/>
<dbReference type="STRING" id="1189612.A33Q_0881"/>
<name>S2E9B6_INDAL</name>
<reference evidence="1 2" key="1">
    <citation type="journal article" date="2013" name="Genome Announc.">
        <title>Draft Genome Sequence of Indibacter alkaliphilus Strain LW1T, Isolated from Lonar Lake, a Haloalkaline Lake in the Buldana District of Maharashtra, India.</title>
        <authorList>
            <person name="Singh A."/>
            <person name="Kumar Jangir P."/>
            <person name="Sharma R."/>
            <person name="Singh A."/>
            <person name="Kumar Pinnaka A."/>
            <person name="Shivaji S."/>
        </authorList>
    </citation>
    <scope>NUCLEOTIDE SEQUENCE [LARGE SCALE GENOMIC DNA]</scope>
    <source>
        <strain evidence="2">CCUG 57479 / KCTC 22604 / LW1</strain>
    </source>
</reference>
<accession>S2E9B6</accession>
<evidence type="ECO:0000313" key="2">
    <source>
        <dbReference type="Proteomes" id="UP000006073"/>
    </source>
</evidence>
<gene>
    <name evidence="1" type="ORF">A33Q_0881</name>
</gene>
<dbReference type="Proteomes" id="UP000006073">
    <property type="component" value="Unassembled WGS sequence"/>
</dbReference>
<dbReference type="eggNOG" id="ENOG50343KF">
    <property type="taxonomic scope" value="Bacteria"/>
</dbReference>
<dbReference type="EMBL" id="ALWO02000021">
    <property type="protein sequence ID" value="EOZ98898.1"/>
    <property type="molecule type" value="Genomic_DNA"/>
</dbReference>
<proteinExistence type="predicted"/>
<protein>
    <recommendedName>
        <fullName evidence="3">RadC-like JAB domain-containing protein</fullName>
    </recommendedName>
</protein>
<organism evidence="1 2">
    <name type="scientific">Indibacter alkaliphilus (strain CCUG 57479 / KCTC 22604 / LW1)</name>
    <dbReference type="NCBI Taxonomy" id="1189612"/>
    <lineage>
        <taxon>Bacteria</taxon>
        <taxon>Pseudomonadati</taxon>
        <taxon>Bacteroidota</taxon>
        <taxon>Cytophagia</taxon>
        <taxon>Cytophagales</taxon>
        <taxon>Cyclobacteriaceae</taxon>
    </lineage>
</organism>